<keyword evidence="3" id="KW-1185">Reference proteome</keyword>
<gene>
    <name evidence="2" type="ORF">Ato02nite_016410</name>
</gene>
<comment type="caution">
    <text evidence="2">The sequence shown here is derived from an EMBL/GenBank/DDBJ whole genome shotgun (WGS) entry which is preliminary data.</text>
</comment>
<accession>A0A919T6M7</accession>
<sequence>MIENSATGPSETHPDDFPDAHDFAVELTSDGKIGAESLNLAYRVPSLAIRVCWSWWSKPVGEIRAWTVADIPCGTLTKPYWDSDQGWKIMIWQSEDQIFVAEGDGEHDEHRGQDIYARWFKVSRTLYEAAWVAALDRLRAV</sequence>
<reference evidence="2 3" key="1">
    <citation type="submission" date="2021-03" db="EMBL/GenBank/DDBJ databases">
        <title>Whole genome shotgun sequence of Actinoplanes toevensis NBRC 105298.</title>
        <authorList>
            <person name="Komaki H."/>
            <person name="Tamura T."/>
        </authorList>
    </citation>
    <scope>NUCLEOTIDE SEQUENCE [LARGE SCALE GENOMIC DNA]</scope>
    <source>
        <strain evidence="2 3">NBRC 105298</strain>
    </source>
</reference>
<feature type="compositionally biased region" description="Polar residues" evidence="1">
    <location>
        <begin position="1"/>
        <end position="10"/>
    </location>
</feature>
<dbReference type="AlphaFoldDB" id="A0A919T6M7"/>
<evidence type="ECO:0000256" key="1">
    <source>
        <dbReference type="SAM" id="MobiDB-lite"/>
    </source>
</evidence>
<evidence type="ECO:0000313" key="3">
    <source>
        <dbReference type="Proteomes" id="UP000677082"/>
    </source>
</evidence>
<name>A0A919T6M7_9ACTN</name>
<protein>
    <submittedName>
        <fullName evidence="2">Uncharacterized protein</fullName>
    </submittedName>
</protein>
<evidence type="ECO:0000313" key="2">
    <source>
        <dbReference type="EMBL" id="GIM89848.1"/>
    </source>
</evidence>
<feature type="compositionally biased region" description="Basic and acidic residues" evidence="1">
    <location>
        <begin position="12"/>
        <end position="21"/>
    </location>
</feature>
<dbReference type="Proteomes" id="UP000677082">
    <property type="component" value="Unassembled WGS sequence"/>
</dbReference>
<feature type="region of interest" description="Disordered" evidence="1">
    <location>
        <begin position="1"/>
        <end position="21"/>
    </location>
</feature>
<proteinExistence type="predicted"/>
<dbReference type="EMBL" id="BOQN01000020">
    <property type="protein sequence ID" value="GIM89848.1"/>
    <property type="molecule type" value="Genomic_DNA"/>
</dbReference>
<organism evidence="2 3">
    <name type="scientific">Paractinoplanes toevensis</name>
    <dbReference type="NCBI Taxonomy" id="571911"/>
    <lineage>
        <taxon>Bacteria</taxon>
        <taxon>Bacillati</taxon>
        <taxon>Actinomycetota</taxon>
        <taxon>Actinomycetes</taxon>
        <taxon>Micromonosporales</taxon>
        <taxon>Micromonosporaceae</taxon>
        <taxon>Paractinoplanes</taxon>
    </lineage>
</organism>